<protein>
    <recommendedName>
        <fullName evidence="3">DUF6536 domain-containing protein</fullName>
    </recommendedName>
</protein>
<evidence type="ECO:0000256" key="2">
    <source>
        <dbReference type="SAM" id="Phobius"/>
    </source>
</evidence>
<feature type="domain" description="DUF6536" evidence="3">
    <location>
        <begin position="173"/>
        <end position="314"/>
    </location>
</feature>
<dbReference type="AlphaFoldDB" id="A0A9P4YR49"/>
<organism evidence="4 5">
    <name type="scientific">Geosmithia morbida</name>
    <dbReference type="NCBI Taxonomy" id="1094350"/>
    <lineage>
        <taxon>Eukaryota</taxon>
        <taxon>Fungi</taxon>
        <taxon>Dikarya</taxon>
        <taxon>Ascomycota</taxon>
        <taxon>Pezizomycotina</taxon>
        <taxon>Sordariomycetes</taxon>
        <taxon>Hypocreomycetidae</taxon>
        <taxon>Hypocreales</taxon>
        <taxon>Bionectriaceae</taxon>
        <taxon>Geosmithia</taxon>
    </lineage>
</organism>
<dbReference type="InterPro" id="IPR046623">
    <property type="entry name" value="DUF6536"/>
</dbReference>
<accession>A0A9P4YR49</accession>
<feature type="transmembrane region" description="Helical" evidence="2">
    <location>
        <begin position="411"/>
        <end position="433"/>
    </location>
</feature>
<evidence type="ECO:0000313" key="4">
    <source>
        <dbReference type="EMBL" id="KAF4121047.1"/>
    </source>
</evidence>
<dbReference type="EMBL" id="JAANYQ010000014">
    <property type="protein sequence ID" value="KAF4121047.1"/>
    <property type="molecule type" value="Genomic_DNA"/>
</dbReference>
<keyword evidence="2" id="KW-0812">Transmembrane</keyword>
<dbReference type="OrthoDB" id="5429634at2759"/>
<keyword evidence="2" id="KW-1133">Transmembrane helix</keyword>
<feature type="compositionally biased region" description="Low complexity" evidence="1">
    <location>
        <begin position="24"/>
        <end position="40"/>
    </location>
</feature>
<proteinExistence type="predicted"/>
<comment type="caution">
    <text evidence="4">The sequence shown here is derived from an EMBL/GenBank/DDBJ whole genome shotgun (WGS) entry which is preliminary data.</text>
</comment>
<dbReference type="PANTHER" id="PTHR35395">
    <property type="entry name" value="DUF6536 DOMAIN-CONTAINING PROTEIN"/>
    <property type="match status" value="1"/>
</dbReference>
<dbReference type="Pfam" id="PF20163">
    <property type="entry name" value="DUF6536"/>
    <property type="match status" value="1"/>
</dbReference>
<evidence type="ECO:0000256" key="1">
    <source>
        <dbReference type="SAM" id="MobiDB-lite"/>
    </source>
</evidence>
<feature type="transmembrane region" description="Helical" evidence="2">
    <location>
        <begin position="285"/>
        <end position="305"/>
    </location>
</feature>
<reference evidence="4" key="1">
    <citation type="submission" date="2020-03" db="EMBL/GenBank/DDBJ databases">
        <title>Site-based positive gene gene selection in Geosmithia morbida across the United States reveals a broad range of putative effectors and factors for local host and environmental adapation.</title>
        <authorList>
            <person name="Onufrak A."/>
            <person name="Murdoch R.W."/>
            <person name="Gazis R."/>
            <person name="Huff M."/>
            <person name="Staton M."/>
            <person name="Klingeman W."/>
            <person name="Hadziabdic D."/>
        </authorList>
    </citation>
    <scope>NUCLEOTIDE SEQUENCE</scope>
    <source>
        <strain evidence="4">1262</strain>
    </source>
</reference>
<evidence type="ECO:0000313" key="5">
    <source>
        <dbReference type="Proteomes" id="UP000749293"/>
    </source>
</evidence>
<feature type="region of interest" description="Disordered" evidence="1">
    <location>
        <begin position="7"/>
        <end position="88"/>
    </location>
</feature>
<dbReference type="Proteomes" id="UP000749293">
    <property type="component" value="Unassembled WGS sequence"/>
</dbReference>
<name>A0A9P4YR49_9HYPO</name>
<gene>
    <name evidence="4" type="ORF">GMORB2_2533</name>
</gene>
<feature type="compositionally biased region" description="Low complexity" evidence="1">
    <location>
        <begin position="67"/>
        <end position="86"/>
    </location>
</feature>
<dbReference type="PANTHER" id="PTHR35395:SF1">
    <property type="entry name" value="DUF6536 DOMAIN-CONTAINING PROTEIN"/>
    <property type="match status" value="1"/>
</dbReference>
<feature type="transmembrane region" description="Helical" evidence="2">
    <location>
        <begin position="325"/>
        <end position="346"/>
    </location>
</feature>
<feature type="transmembrane region" description="Helical" evidence="2">
    <location>
        <begin position="565"/>
        <end position="591"/>
    </location>
</feature>
<feature type="transmembrane region" description="Helical" evidence="2">
    <location>
        <begin position="177"/>
        <end position="200"/>
    </location>
</feature>
<keyword evidence="5" id="KW-1185">Reference proteome</keyword>
<keyword evidence="2" id="KW-0472">Membrane</keyword>
<feature type="transmembrane region" description="Helical" evidence="2">
    <location>
        <begin position="220"/>
        <end position="244"/>
    </location>
</feature>
<dbReference type="GeneID" id="55968763"/>
<feature type="transmembrane region" description="Helical" evidence="2">
    <location>
        <begin position="459"/>
        <end position="481"/>
    </location>
</feature>
<feature type="transmembrane region" description="Helical" evidence="2">
    <location>
        <begin position="525"/>
        <end position="545"/>
    </location>
</feature>
<dbReference type="RefSeq" id="XP_035319699.1">
    <property type="nucleotide sequence ID" value="XM_035464513.1"/>
</dbReference>
<sequence length="687" mass="72011">MWEMMWETVSDSTVNSIPENPGESSSTSHRVTTSSSSRPTLGWPFQSHSHNRSISGSWARHSRSGSRSRSGSTPRRSSRLSSSRRSNGWMSLRPASSLVGDDVIPDYVINYIHGETPESLAKKRERAAAKIRTAEMHRGENIQSRAAELDHVNSQRDLEKGAGGALRRMMTGWKGGIILNLLLGAVVFIASVVCIGLAAARGRFAGQEAKVVVEGRCGRVSSLSAGLNALVNVLAVLMLAGANYTAQTLASPTRSEVAEAHARLGWMDIGIPSLRNLGGISRGRAALSVMAVMLAMGAQVVYNSLTFIAQTNSSTCSLYLNGPLLATVAGLYLLFMFTLAATVTLVGGSSTRLVTLGDAISSFLTDPDSTTEGACLVTKADIVSKRWGCGQARYWFTERHLWGQTPSPTRWAAWFATWVVPTGLTAAMVGMAVTDEPGKKAALLSSLTSTTATYDLPPGLGRVGACVVLALPHLLLAVLYLTTNALLSVYRLSHEFSQFSAPGVPQGLRVSSAAARGSQVSSLHLTLPLAWSSAAVVVFAGAGLMLGQSFRVVVAPGSDGERMAIGLNVLPLVILLAVLAATGAVVGLLSLRRAAPAADGRSSTPVSVDEEVARRRDGNPLALKGGSCSAVISARCHPSSAEGSGLASMPLVWGVVYEGEGGSGSKVGHAAFSSRPVGMLNVAKAYA</sequence>
<evidence type="ECO:0000259" key="3">
    <source>
        <dbReference type="Pfam" id="PF20163"/>
    </source>
</evidence>
<feature type="compositionally biased region" description="Polar residues" evidence="1">
    <location>
        <begin position="9"/>
        <end position="18"/>
    </location>
</feature>